<sequence>MEQMLGNFYESFKRLNEVFTTYTQVMSRPTNKASRPSSYNYEKEYARGRQNTKKTQQYCRYPNGLNSENKDKTFARHHVTNKKNEGPKKPEDNTTLTSQHYAVKPHRRKDLYITNNFKAAKKKKYISHKVEKRKTEEDEVYLSCLEMTAQGLIFNYDLPDPVQRKERSKKEDKSLEGKALTYDQKSIANTAAETDEDFMMIKEERNIGIREKAKSFINKVENMLNRSGIKVPALVKVNKPVDVMYNSWKVKLKNFKG</sequence>
<proteinExistence type="predicted"/>
<dbReference type="EMBL" id="CAJVPU010014045">
    <property type="protein sequence ID" value="CAG8636935.1"/>
    <property type="molecule type" value="Genomic_DNA"/>
</dbReference>
<feature type="non-terminal residue" evidence="1">
    <location>
        <position position="257"/>
    </location>
</feature>
<accession>A0ACA9N917</accession>
<gene>
    <name evidence="1" type="ORF">DHETER_LOCUS8652</name>
</gene>
<reference evidence="1" key="1">
    <citation type="submission" date="2021-06" db="EMBL/GenBank/DDBJ databases">
        <authorList>
            <person name="Kallberg Y."/>
            <person name="Tangrot J."/>
            <person name="Rosling A."/>
        </authorList>
    </citation>
    <scope>NUCLEOTIDE SEQUENCE</scope>
    <source>
        <strain evidence="1">IL203A</strain>
    </source>
</reference>
<organism evidence="1 2">
    <name type="scientific">Dentiscutata heterogama</name>
    <dbReference type="NCBI Taxonomy" id="1316150"/>
    <lineage>
        <taxon>Eukaryota</taxon>
        <taxon>Fungi</taxon>
        <taxon>Fungi incertae sedis</taxon>
        <taxon>Mucoromycota</taxon>
        <taxon>Glomeromycotina</taxon>
        <taxon>Glomeromycetes</taxon>
        <taxon>Diversisporales</taxon>
        <taxon>Gigasporaceae</taxon>
        <taxon>Dentiscutata</taxon>
    </lineage>
</organism>
<protein>
    <submittedName>
        <fullName evidence="1">12387_t:CDS:1</fullName>
    </submittedName>
</protein>
<evidence type="ECO:0000313" key="2">
    <source>
        <dbReference type="Proteomes" id="UP000789702"/>
    </source>
</evidence>
<keyword evidence="2" id="KW-1185">Reference proteome</keyword>
<comment type="caution">
    <text evidence="1">The sequence shown here is derived from an EMBL/GenBank/DDBJ whole genome shotgun (WGS) entry which is preliminary data.</text>
</comment>
<dbReference type="Proteomes" id="UP000789702">
    <property type="component" value="Unassembled WGS sequence"/>
</dbReference>
<name>A0ACA9N917_9GLOM</name>
<evidence type="ECO:0000313" key="1">
    <source>
        <dbReference type="EMBL" id="CAG8636935.1"/>
    </source>
</evidence>